<accession>A0A1J1H4S9</accession>
<protein>
    <recommendedName>
        <fullName evidence="4">Fam-b protein</fullName>
    </recommendedName>
</protein>
<dbReference type="KEGG" id="prel:PRELSG_0308900"/>
<organism evidence="2 3">
    <name type="scientific">Plasmodium relictum</name>
    <dbReference type="NCBI Taxonomy" id="85471"/>
    <lineage>
        <taxon>Eukaryota</taxon>
        <taxon>Sar</taxon>
        <taxon>Alveolata</taxon>
        <taxon>Apicomplexa</taxon>
        <taxon>Aconoidasida</taxon>
        <taxon>Haemosporida</taxon>
        <taxon>Plasmodiidae</taxon>
        <taxon>Plasmodium</taxon>
        <taxon>Plasmodium (Haemamoeba)</taxon>
    </lineage>
</organism>
<dbReference type="EMBL" id="LN835298">
    <property type="protein sequence ID" value="CRG98600.1"/>
    <property type="molecule type" value="Genomic_DNA"/>
</dbReference>
<proteinExistence type="predicted"/>
<dbReference type="GeneID" id="39734697"/>
<reference evidence="2 3" key="1">
    <citation type="submission" date="2015-04" db="EMBL/GenBank/DDBJ databases">
        <authorList>
            <consortium name="Pathogen Informatics"/>
        </authorList>
    </citation>
    <scope>NUCLEOTIDE SEQUENCE [LARGE SCALE GENOMIC DNA]</scope>
    <source>
        <strain evidence="2 3">SGS1</strain>
    </source>
</reference>
<keyword evidence="3" id="KW-1185">Reference proteome</keyword>
<evidence type="ECO:0000313" key="3">
    <source>
        <dbReference type="Proteomes" id="UP000220158"/>
    </source>
</evidence>
<gene>
    <name evidence="2" type="ORF">PRELSG_0308900</name>
</gene>
<name>A0A1J1H4S9_PLARL</name>
<dbReference type="Proteomes" id="UP000220158">
    <property type="component" value="Chromosome 3"/>
</dbReference>
<keyword evidence="1" id="KW-0732">Signal</keyword>
<sequence length="131" mass="15278">MIKIKNLTVILLIICLVINKIIKCERNSFKNEKGITKSIDDNIMNVLNSVSLSHTIKREKNILNDLSNYMQFLKELSSLDIEGMENEGLLIIDKKKKKGNNKNFKIKYSSKRNYKNNIKDIKEEISKNIYL</sequence>
<feature type="signal peptide" evidence="1">
    <location>
        <begin position="1"/>
        <end position="24"/>
    </location>
</feature>
<evidence type="ECO:0000256" key="1">
    <source>
        <dbReference type="SAM" id="SignalP"/>
    </source>
</evidence>
<dbReference type="OrthoDB" id="392573at2759"/>
<feature type="chain" id="PRO_5012317358" description="Fam-b protein" evidence="1">
    <location>
        <begin position="25"/>
        <end position="131"/>
    </location>
</feature>
<dbReference type="AlphaFoldDB" id="A0A1J1H4S9"/>
<dbReference type="RefSeq" id="XP_028531610.1">
    <property type="nucleotide sequence ID" value="XM_028680077.1"/>
</dbReference>
<evidence type="ECO:0000313" key="2">
    <source>
        <dbReference type="EMBL" id="CRG98600.1"/>
    </source>
</evidence>
<dbReference type="VEuPathDB" id="PlasmoDB:PRELSG_0308900"/>
<evidence type="ECO:0008006" key="4">
    <source>
        <dbReference type="Google" id="ProtNLM"/>
    </source>
</evidence>